<gene>
    <name evidence="1" type="ORF">GCM10023351_25420</name>
</gene>
<organism evidence="1 2">
    <name type="scientific">Microbacterium gilvum</name>
    <dbReference type="NCBI Taxonomy" id="1336204"/>
    <lineage>
        <taxon>Bacteria</taxon>
        <taxon>Bacillati</taxon>
        <taxon>Actinomycetota</taxon>
        <taxon>Actinomycetes</taxon>
        <taxon>Micrococcales</taxon>
        <taxon>Microbacteriaceae</taxon>
        <taxon>Microbacterium</taxon>
    </lineage>
</organism>
<name>A0ABP9AEI5_9MICO</name>
<reference evidence="2" key="1">
    <citation type="journal article" date="2019" name="Int. J. Syst. Evol. Microbiol.">
        <title>The Global Catalogue of Microorganisms (GCM) 10K type strain sequencing project: providing services to taxonomists for standard genome sequencing and annotation.</title>
        <authorList>
            <consortium name="The Broad Institute Genomics Platform"/>
            <consortium name="The Broad Institute Genome Sequencing Center for Infectious Disease"/>
            <person name="Wu L."/>
            <person name="Ma J."/>
        </authorList>
    </citation>
    <scope>NUCLEOTIDE SEQUENCE [LARGE SCALE GENOMIC DNA]</scope>
    <source>
        <strain evidence="2">JCM 18537</strain>
    </source>
</reference>
<comment type="caution">
    <text evidence="1">The sequence shown here is derived from an EMBL/GenBank/DDBJ whole genome shotgun (WGS) entry which is preliminary data.</text>
</comment>
<evidence type="ECO:0000313" key="1">
    <source>
        <dbReference type="EMBL" id="GAA4779322.1"/>
    </source>
</evidence>
<sequence>MQANRALSQNGTRRFALTVSVDAVAGGRASLVIDPTLSAPGRSGG</sequence>
<accession>A0ABP9AEI5</accession>
<dbReference type="Proteomes" id="UP001501645">
    <property type="component" value="Unassembled WGS sequence"/>
</dbReference>
<keyword evidence="2" id="KW-1185">Reference proteome</keyword>
<proteinExistence type="predicted"/>
<dbReference type="EMBL" id="BAABKO010000004">
    <property type="protein sequence ID" value="GAA4779322.1"/>
    <property type="molecule type" value="Genomic_DNA"/>
</dbReference>
<protein>
    <submittedName>
        <fullName evidence="1">Uncharacterized protein</fullName>
    </submittedName>
</protein>
<evidence type="ECO:0000313" key="2">
    <source>
        <dbReference type="Proteomes" id="UP001501645"/>
    </source>
</evidence>